<evidence type="ECO:0000313" key="2">
    <source>
        <dbReference type="EMBL" id="OEG09954.1"/>
    </source>
</evidence>
<dbReference type="Proteomes" id="UP000095094">
    <property type="component" value="Unassembled WGS sequence"/>
</dbReference>
<accession>A0A1E5GB68</accession>
<feature type="signal peptide" evidence="1">
    <location>
        <begin position="1"/>
        <end position="26"/>
    </location>
</feature>
<organism evidence="2 3">
    <name type="scientific">Enterococcus termitis</name>
    <dbReference type="NCBI Taxonomy" id="332950"/>
    <lineage>
        <taxon>Bacteria</taxon>
        <taxon>Bacillati</taxon>
        <taxon>Bacillota</taxon>
        <taxon>Bacilli</taxon>
        <taxon>Lactobacillales</taxon>
        <taxon>Enterococcaceae</taxon>
        <taxon>Enterococcus</taxon>
    </lineage>
</organism>
<gene>
    <name evidence="2" type="ORF">BCR25_10680</name>
</gene>
<name>A0A1E5GB68_9ENTE</name>
<reference evidence="3" key="1">
    <citation type="submission" date="2016-09" db="EMBL/GenBank/DDBJ databases">
        <authorList>
            <person name="Gulvik C.A."/>
        </authorList>
    </citation>
    <scope>NUCLEOTIDE SEQUENCE [LARGE SCALE GENOMIC DNA]</scope>
    <source>
        <strain evidence="3">LMG 8895</strain>
    </source>
</reference>
<dbReference type="RefSeq" id="WP_069664708.1">
    <property type="nucleotide sequence ID" value="NZ_JBHUJJ010000001.1"/>
</dbReference>
<keyword evidence="3" id="KW-1185">Reference proteome</keyword>
<sequence>MKKNKKKKLVAAACLALLAAGAGTFAWINSQDQRINRVKTAAIKDGSVSVEEVWNPKPIVPGTDATKEVAVTNSGNTPVFVRVSYEEVLNYLTEKGTVTNRTEGWKASGTPALSDDVPVEFDGDKYTDAGSGYTNVTAKVKDDQDKALPAGVKVYAKGSVTKDPVTGDENTTFSYSAFFEYSAGKFQAMTTDVSVKDGNTVGSSAADWNFVMNKAEYSVYKGGYSNQVTNWAASTLEGASAEATAAKASLLGSIGKKYDVDYDYTAKTLGIAAIPAAAPATAAGQIPTAVSDKKGVQADTNALGISGINIEYGTDMIDTAALAKDKWTYNKEDGYFYYTSPVNSGATTPHLLKKLVFTNAIGTEYTNATYDLIVKMEAIQATKEALTDTAGWNLQGADGSDTKKINVYLEGQAAS</sequence>
<keyword evidence="1" id="KW-0732">Signal</keyword>
<feature type="chain" id="PRO_5038640063" description="Alternate signal-mediated exported protein" evidence="1">
    <location>
        <begin position="27"/>
        <end position="415"/>
    </location>
</feature>
<proteinExistence type="predicted"/>
<dbReference type="OrthoDB" id="2199395at2"/>
<comment type="caution">
    <text evidence="2">The sequence shown here is derived from an EMBL/GenBank/DDBJ whole genome shotgun (WGS) entry which is preliminary data.</text>
</comment>
<evidence type="ECO:0000313" key="3">
    <source>
        <dbReference type="Proteomes" id="UP000095094"/>
    </source>
</evidence>
<dbReference type="AlphaFoldDB" id="A0A1E5GB68"/>
<evidence type="ECO:0008006" key="4">
    <source>
        <dbReference type="Google" id="ProtNLM"/>
    </source>
</evidence>
<dbReference type="EMBL" id="MIJY01000044">
    <property type="protein sequence ID" value="OEG09954.1"/>
    <property type="molecule type" value="Genomic_DNA"/>
</dbReference>
<evidence type="ECO:0000256" key="1">
    <source>
        <dbReference type="SAM" id="SignalP"/>
    </source>
</evidence>
<protein>
    <recommendedName>
        <fullName evidence="4">Alternate signal-mediated exported protein</fullName>
    </recommendedName>
</protein>